<dbReference type="RefSeq" id="WP_348787566.1">
    <property type="nucleotide sequence ID" value="NZ_CP157390.1"/>
</dbReference>
<name>A0AAU7G9U4_9MICO</name>
<reference evidence="3" key="1">
    <citation type="submission" date="2024-05" db="EMBL/GenBank/DDBJ databases">
        <title>The Natural Products Discovery Center: Release of the First 8490 Sequenced Strains for Exploring Actinobacteria Biosynthetic Diversity.</title>
        <authorList>
            <person name="Kalkreuter E."/>
            <person name="Kautsar S.A."/>
            <person name="Yang D."/>
            <person name="Bader C.D."/>
            <person name="Teijaro C.N."/>
            <person name="Fluegel L."/>
            <person name="Davis C.M."/>
            <person name="Simpson J.R."/>
            <person name="Lauterbach L."/>
            <person name="Steele A.D."/>
            <person name="Gui C."/>
            <person name="Meng S."/>
            <person name="Li G."/>
            <person name="Viehrig K."/>
            <person name="Ye F."/>
            <person name="Su P."/>
            <person name="Kiefer A.F."/>
            <person name="Nichols A."/>
            <person name="Cepeda A.J."/>
            <person name="Yan W."/>
            <person name="Fan B."/>
            <person name="Jiang Y."/>
            <person name="Adhikari A."/>
            <person name="Zheng C.-J."/>
            <person name="Schuster L."/>
            <person name="Cowan T.M."/>
            <person name="Smanski M.J."/>
            <person name="Chevrette M.G."/>
            <person name="de Carvalho L.P.S."/>
            <person name="Shen B."/>
        </authorList>
    </citation>
    <scope>NUCLEOTIDE SEQUENCE</scope>
    <source>
        <strain evidence="3">NPDC080035</strain>
    </source>
</reference>
<evidence type="ECO:0000259" key="1">
    <source>
        <dbReference type="Pfam" id="PF26035"/>
    </source>
</evidence>
<feature type="domain" description="DUF8010" evidence="1">
    <location>
        <begin position="3"/>
        <end position="93"/>
    </location>
</feature>
<accession>A0AAU7G9U4</accession>
<dbReference type="EMBL" id="CP157390">
    <property type="protein sequence ID" value="XBM47595.1"/>
    <property type="molecule type" value="Genomic_DNA"/>
</dbReference>
<dbReference type="InterPro" id="IPR058323">
    <property type="entry name" value="DUF8010"/>
</dbReference>
<organism evidence="3">
    <name type="scientific">Leifsonia sp. NPDC080035</name>
    <dbReference type="NCBI Taxonomy" id="3143936"/>
    <lineage>
        <taxon>Bacteria</taxon>
        <taxon>Bacillati</taxon>
        <taxon>Actinomycetota</taxon>
        <taxon>Actinomycetes</taxon>
        <taxon>Micrococcales</taxon>
        <taxon>Microbacteriaceae</taxon>
        <taxon>Leifsonia</taxon>
    </lineage>
</organism>
<dbReference type="Pfam" id="PF26572">
    <property type="entry name" value="DUF8185"/>
    <property type="match status" value="1"/>
</dbReference>
<dbReference type="Pfam" id="PF26035">
    <property type="entry name" value="DUF8010"/>
    <property type="match status" value="1"/>
</dbReference>
<sequence length="227" mass="24040">MSQSFSLQDTLAVADLQTYLSRAARVEEGSVRLIAGSGVLAVYTAILYARGLLDQTPTVLGLRTFATDAGAEFDAVVPIRSLLDRLARARETAEADGTEGEVGLRLPLEVSTVTWAGISPPRGGWRPVGETSAALLEETAKAGIAEVAEAIPSGTGEQLVQRVRAEVWGTPIEGLEYVPAGAAFAAESLGFLAPDEPVSILETGTWTRLTTARGHILIRRQAWSLRG</sequence>
<dbReference type="InterPro" id="IPR058498">
    <property type="entry name" value="DUF8185"/>
</dbReference>
<feature type="domain" description="DUF8185" evidence="2">
    <location>
        <begin position="120"/>
        <end position="222"/>
    </location>
</feature>
<dbReference type="AlphaFoldDB" id="A0AAU7G9U4"/>
<evidence type="ECO:0000259" key="2">
    <source>
        <dbReference type="Pfam" id="PF26572"/>
    </source>
</evidence>
<protein>
    <submittedName>
        <fullName evidence="3">Uncharacterized protein</fullName>
    </submittedName>
</protein>
<gene>
    <name evidence="3" type="ORF">AAME72_16180</name>
</gene>
<proteinExistence type="predicted"/>
<evidence type="ECO:0000313" key="3">
    <source>
        <dbReference type="EMBL" id="XBM47595.1"/>
    </source>
</evidence>